<comment type="caution">
    <text evidence="3">The sequence shown here is derived from an EMBL/GenBank/DDBJ whole genome shotgun (WGS) entry which is preliminary data.</text>
</comment>
<evidence type="ECO:0000313" key="4">
    <source>
        <dbReference type="Proteomes" id="UP000664349"/>
    </source>
</evidence>
<sequence length="43" mass="4671">MKNKLCNRIADKSAVIGIVGLGYVGLPLMLRFAEVGYKVLGFD</sequence>
<keyword evidence="1" id="KW-1133">Transmembrane helix</keyword>
<evidence type="ECO:0000313" key="3">
    <source>
        <dbReference type="EMBL" id="MBO0415212.1"/>
    </source>
</evidence>
<feature type="domain" description="UDP-glucose/GDP-mannose dehydrogenase N-terminal" evidence="2">
    <location>
        <begin position="16"/>
        <end position="43"/>
    </location>
</feature>
<keyword evidence="4" id="KW-1185">Reference proteome</keyword>
<gene>
    <name evidence="3" type="ORF">J1C50_06785</name>
</gene>
<proteinExistence type="predicted"/>
<dbReference type="Gene3D" id="3.40.50.720">
    <property type="entry name" value="NAD(P)-binding Rossmann-like Domain"/>
    <property type="match status" value="1"/>
</dbReference>
<feature type="non-terminal residue" evidence="3">
    <location>
        <position position="43"/>
    </location>
</feature>
<feature type="transmembrane region" description="Helical" evidence="1">
    <location>
        <begin position="12"/>
        <end position="33"/>
    </location>
</feature>
<keyword evidence="1" id="KW-0812">Transmembrane</keyword>
<dbReference type="RefSeq" id="WP_200123051.1">
    <property type="nucleotide sequence ID" value="NZ_JAEILV010000014.1"/>
</dbReference>
<accession>A0ABS3GJI8</accession>
<name>A0ABS3GJI8_9NEIS</name>
<dbReference type="SUPFAM" id="SSF51735">
    <property type="entry name" value="NAD(P)-binding Rossmann-fold domains"/>
    <property type="match status" value="1"/>
</dbReference>
<dbReference type="InterPro" id="IPR036291">
    <property type="entry name" value="NAD(P)-bd_dom_sf"/>
</dbReference>
<evidence type="ECO:0000256" key="1">
    <source>
        <dbReference type="SAM" id="Phobius"/>
    </source>
</evidence>
<dbReference type="Pfam" id="PF03721">
    <property type="entry name" value="UDPG_MGDP_dh_N"/>
    <property type="match status" value="1"/>
</dbReference>
<organism evidence="3 4">
    <name type="scientific">Chromobacterium haemolyticum</name>
    <dbReference type="NCBI Taxonomy" id="394935"/>
    <lineage>
        <taxon>Bacteria</taxon>
        <taxon>Pseudomonadati</taxon>
        <taxon>Pseudomonadota</taxon>
        <taxon>Betaproteobacteria</taxon>
        <taxon>Neisseriales</taxon>
        <taxon>Chromobacteriaceae</taxon>
        <taxon>Chromobacterium</taxon>
    </lineage>
</organism>
<dbReference type="Proteomes" id="UP000664349">
    <property type="component" value="Unassembled WGS sequence"/>
</dbReference>
<dbReference type="InterPro" id="IPR001732">
    <property type="entry name" value="UDP-Glc/GDP-Man_DH_N"/>
</dbReference>
<reference evidence="3 4" key="1">
    <citation type="submission" date="2021-03" db="EMBL/GenBank/DDBJ databases">
        <title>First Case of infection caused by Chromobacterium haemolyticum derived from water in China.</title>
        <authorList>
            <person name="Chen J."/>
            <person name="Liu C."/>
        </authorList>
    </citation>
    <scope>NUCLEOTIDE SEQUENCE [LARGE SCALE GENOMIC DNA]</scope>
    <source>
        <strain evidence="3 4">WJ-5</strain>
    </source>
</reference>
<protein>
    <recommendedName>
        <fullName evidence="2">UDP-glucose/GDP-mannose dehydrogenase N-terminal domain-containing protein</fullName>
    </recommendedName>
</protein>
<keyword evidence="1" id="KW-0472">Membrane</keyword>
<dbReference type="EMBL" id="JAFLRD010000004">
    <property type="protein sequence ID" value="MBO0415212.1"/>
    <property type="molecule type" value="Genomic_DNA"/>
</dbReference>
<evidence type="ECO:0000259" key="2">
    <source>
        <dbReference type="Pfam" id="PF03721"/>
    </source>
</evidence>